<keyword evidence="1" id="KW-0732">Signal</keyword>
<evidence type="ECO:0000313" key="4">
    <source>
        <dbReference type="Proteomes" id="UP000290057"/>
    </source>
</evidence>
<dbReference type="EMBL" id="CP032228">
    <property type="protein sequence ID" value="QFI64044.1"/>
    <property type="molecule type" value="Genomic_DNA"/>
</dbReference>
<evidence type="ECO:0000313" key="3">
    <source>
        <dbReference type="EMBL" id="QFI64044.1"/>
    </source>
</evidence>
<reference evidence="5" key="1">
    <citation type="submission" date="2018-09" db="EMBL/GenBank/DDBJ databases">
        <title>Nocardia yunnanensis sp. nov., an actinomycete isolated from a soil sample.</title>
        <authorList>
            <person name="Zhang J."/>
        </authorList>
    </citation>
    <scope>NUCLEOTIDE SEQUENCE [LARGE SCALE GENOMIC DNA]</scope>
    <source>
        <strain evidence="5">21-3</strain>
    </source>
</reference>
<gene>
    <name evidence="3" type="ORF">D0Y83_12765</name>
    <name evidence="2" type="ORF">EKJ_20830</name>
</gene>
<keyword evidence="4" id="KW-1185">Reference proteome</keyword>
<accession>A0A222ETT3</accession>
<reference evidence="2 4" key="3">
    <citation type="submission" date="2019-01" db="EMBL/GenBank/DDBJ databases">
        <title>Complete genome sequence of Erythrobacter flavus KJ5.</title>
        <authorList>
            <person name="Kanesaki Y."/>
            <person name="Brotosudarmo T."/>
            <person name="Moriuchi R."/>
            <person name="Awai K."/>
        </authorList>
    </citation>
    <scope>NUCLEOTIDE SEQUENCE [LARGE SCALE GENOMIC DNA]</scope>
    <source>
        <strain evidence="2 4">KJ5</strain>
    </source>
</reference>
<evidence type="ECO:0000256" key="1">
    <source>
        <dbReference type="SAM" id="SignalP"/>
    </source>
</evidence>
<reference evidence="3" key="2">
    <citation type="submission" date="2018-09" db="EMBL/GenBank/DDBJ databases">
        <authorList>
            <person name="Zhang J."/>
        </authorList>
    </citation>
    <scope>NUCLEOTIDE SEQUENCE</scope>
    <source>
        <strain evidence="3">21-3</strain>
    </source>
</reference>
<feature type="chain" id="PRO_5041532261" evidence="1">
    <location>
        <begin position="19"/>
        <end position="162"/>
    </location>
</feature>
<protein>
    <submittedName>
        <fullName evidence="3">Uncharacterized protein</fullName>
    </submittedName>
</protein>
<organism evidence="3 5">
    <name type="scientific">Qipengyuania flava</name>
    <dbReference type="NCBI Taxonomy" id="192812"/>
    <lineage>
        <taxon>Bacteria</taxon>
        <taxon>Pseudomonadati</taxon>
        <taxon>Pseudomonadota</taxon>
        <taxon>Alphaproteobacteria</taxon>
        <taxon>Sphingomonadales</taxon>
        <taxon>Erythrobacteraceae</taxon>
        <taxon>Qipengyuania</taxon>
    </lineage>
</organism>
<sequence length="162" mass="17667">MRKLILLPVLAFAAPALAQDVPGQAGEVANAIAACKAITEVDRIHPDRLPAAGWELARRRGARSGVVVHGVYEAESDRVRIVVATEQERDKSCVVQAYLESTGDYGTLLQAVSQEIGMPERQDGYSYFWNDADKAVRVDPAGDAKRPFARFEITSLPQESAE</sequence>
<evidence type="ECO:0000313" key="5">
    <source>
        <dbReference type="Proteomes" id="UP000325385"/>
    </source>
</evidence>
<proteinExistence type="predicted"/>
<dbReference type="KEGG" id="efv:CHH26_06475"/>
<dbReference type="Proteomes" id="UP000290057">
    <property type="component" value="Chromosome"/>
</dbReference>
<evidence type="ECO:0000313" key="2">
    <source>
        <dbReference type="EMBL" id="BBI21236.1"/>
    </source>
</evidence>
<dbReference type="AlphaFoldDB" id="A0A222ETT3"/>
<feature type="signal peptide" evidence="1">
    <location>
        <begin position="1"/>
        <end position="18"/>
    </location>
</feature>
<dbReference type="GeneID" id="69698185"/>
<name>A0A222ETT3_9SPHN</name>
<dbReference type="EMBL" id="AP019389">
    <property type="protein sequence ID" value="BBI21236.1"/>
    <property type="molecule type" value="Genomic_DNA"/>
</dbReference>
<dbReference type="RefSeq" id="WP_067464663.1">
    <property type="nucleotide sequence ID" value="NZ_AP019389.1"/>
</dbReference>
<dbReference type="Proteomes" id="UP000325385">
    <property type="component" value="Chromosome"/>
</dbReference>